<evidence type="ECO:0000256" key="4">
    <source>
        <dbReference type="ARBA" id="ARBA00022692"/>
    </source>
</evidence>
<keyword evidence="4 7" id="KW-0812">Transmembrane</keyword>
<feature type="transmembrane region" description="Helical" evidence="7">
    <location>
        <begin position="130"/>
        <end position="150"/>
    </location>
</feature>
<dbReference type="EMBL" id="JBHSPX010000007">
    <property type="protein sequence ID" value="MFC6065241.1"/>
    <property type="molecule type" value="Genomic_DNA"/>
</dbReference>
<gene>
    <name evidence="10" type="ORF">ACFP4F_22245</name>
</gene>
<feature type="compositionally biased region" description="Low complexity" evidence="8">
    <location>
        <begin position="28"/>
        <end position="41"/>
    </location>
</feature>
<protein>
    <submittedName>
        <fullName evidence="10">Carbohydrate ABC transporter permease</fullName>
    </submittedName>
</protein>
<organism evidence="10 11">
    <name type="scientific">Streptomyces ochraceiscleroticus</name>
    <dbReference type="NCBI Taxonomy" id="47761"/>
    <lineage>
        <taxon>Bacteria</taxon>
        <taxon>Bacillati</taxon>
        <taxon>Actinomycetota</taxon>
        <taxon>Actinomycetes</taxon>
        <taxon>Kitasatosporales</taxon>
        <taxon>Streptomycetaceae</taxon>
        <taxon>Streptomyces</taxon>
    </lineage>
</organism>
<dbReference type="Proteomes" id="UP001596139">
    <property type="component" value="Unassembled WGS sequence"/>
</dbReference>
<feature type="region of interest" description="Disordered" evidence="8">
    <location>
        <begin position="27"/>
        <end position="50"/>
    </location>
</feature>
<comment type="subcellular location">
    <subcellularLocation>
        <location evidence="1 7">Cell membrane</location>
        <topology evidence="1 7">Multi-pass membrane protein</topology>
    </subcellularLocation>
</comment>
<evidence type="ECO:0000256" key="7">
    <source>
        <dbReference type="RuleBase" id="RU363032"/>
    </source>
</evidence>
<comment type="caution">
    <text evidence="10">The sequence shown here is derived from an EMBL/GenBank/DDBJ whole genome shotgun (WGS) entry which is preliminary data.</text>
</comment>
<dbReference type="InterPro" id="IPR000515">
    <property type="entry name" value="MetI-like"/>
</dbReference>
<dbReference type="CDD" id="cd06261">
    <property type="entry name" value="TM_PBP2"/>
    <property type="match status" value="1"/>
</dbReference>
<comment type="similarity">
    <text evidence="7">Belongs to the binding-protein-dependent transport system permease family.</text>
</comment>
<evidence type="ECO:0000256" key="6">
    <source>
        <dbReference type="ARBA" id="ARBA00023136"/>
    </source>
</evidence>
<evidence type="ECO:0000256" key="3">
    <source>
        <dbReference type="ARBA" id="ARBA00022475"/>
    </source>
</evidence>
<reference evidence="11" key="1">
    <citation type="journal article" date="2019" name="Int. J. Syst. Evol. Microbiol.">
        <title>The Global Catalogue of Microorganisms (GCM) 10K type strain sequencing project: providing services to taxonomists for standard genome sequencing and annotation.</title>
        <authorList>
            <consortium name="The Broad Institute Genomics Platform"/>
            <consortium name="The Broad Institute Genome Sequencing Center for Infectious Disease"/>
            <person name="Wu L."/>
            <person name="Ma J."/>
        </authorList>
    </citation>
    <scope>NUCLEOTIDE SEQUENCE [LARGE SCALE GENOMIC DNA]</scope>
    <source>
        <strain evidence="11">CGMCC 1.15180</strain>
    </source>
</reference>
<feature type="transmembrane region" description="Helical" evidence="7">
    <location>
        <begin position="208"/>
        <end position="230"/>
    </location>
</feature>
<evidence type="ECO:0000256" key="8">
    <source>
        <dbReference type="SAM" id="MobiDB-lite"/>
    </source>
</evidence>
<evidence type="ECO:0000256" key="5">
    <source>
        <dbReference type="ARBA" id="ARBA00022989"/>
    </source>
</evidence>
<keyword evidence="2 7" id="KW-0813">Transport</keyword>
<proteinExistence type="inferred from homology"/>
<keyword evidence="5 7" id="KW-1133">Transmembrane helix</keyword>
<sequence>MVKTHNPPGSAEGRHDDTAGRVYGVARGSARGSSAVPPASAARRRRKPRATAGSGRLAALLVSPTLLVLTIVVLYPTIVALKDSLFGTPGLNPKTGFVNETDPFVGAQNYTDIFGAAGERFWNAFWNTSFLTVTTVGMETVIGVAMALIMNRAFQGRALVRASILVPWAIPTAVTGLLWRWIFNSNGIANALIGQQVLWTTEGFHAKVAVIIADVWKTAPFIGLLVLAGLQVINKEVYEAAKIDGAGAVRQFWSITLPLVKPALMVAVLFRTLDALRMFDLPYILIGAQKESVETLSMLAQDQAANVRFGPAAAYAVILFLYVFLIALAFVRLLGANVVGDDDAAPKRRRRWLPVRRPAEVAA</sequence>
<name>A0ABW1MN37_9ACTN</name>
<keyword evidence="11" id="KW-1185">Reference proteome</keyword>
<evidence type="ECO:0000259" key="9">
    <source>
        <dbReference type="PROSITE" id="PS50928"/>
    </source>
</evidence>
<dbReference type="PROSITE" id="PS50928">
    <property type="entry name" value="ABC_TM1"/>
    <property type="match status" value="1"/>
</dbReference>
<feature type="transmembrane region" description="Helical" evidence="7">
    <location>
        <begin position="162"/>
        <end position="182"/>
    </location>
</feature>
<dbReference type="PANTHER" id="PTHR43005:SF1">
    <property type="entry name" value="SPERMIDINE_PUTRESCINE TRANSPORT SYSTEM PERMEASE PROTEIN"/>
    <property type="match status" value="1"/>
</dbReference>
<feature type="transmembrane region" description="Helical" evidence="7">
    <location>
        <begin position="251"/>
        <end position="273"/>
    </location>
</feature>
<dbReference type="PANTHER" id="PTHR43005">
    <property type="entry name" value="BLR7065 PROTEIN"/>
    <property type="match status" value="1"/>
</dbReference>
<evidence type="ECO:0000256" key="1">
    <source>
        <dbReference type="ARBA" id="ARBA00004651"/>
    </source>
</evidence>
<feature type="domain" description="ABC transmembrane type-1" evidence="9">
    <location>
        <begin position="125"/>
        <end position="330"/>
    </location>
</feature>
<dbReference type="Gene3D" id="1.10.3720.10">
    <property type="entry name" value="MetI-like"/>
    <property type="match status" value="1"/>
</dbReference>
<dbReference type="SUPFAM" id="SSF161098">
    <property type="entry name" value="MetI-like"/>
    <property type="match status" value="1"/>
</dbReference>
<feature type="transmembrane region" description="Helical" evidence="7">
    <location>
        <begin position="312"/>
        <end position="340"/>
    </location>
</feature>
<dbReference type="Pfam" id="PF00528">
    <property type="entry name" value="BPD_transp_1"/>
    <property type="match status" value="1"/>
</dbReference>
<evidence type="ECO:0000256" key="2">
    <source>
        <dbReference type="ARBA" id="ARBA00022448"/>
    </source>
</evidence>
<keyword evidence="3" id="KW-1003">Cell membrane</keyword>
<accession>A0ABW1MN37</accession>
<keyword evidence="6 7" id="KW-0472">Membrane</keyword>
<evidence type="ECO:0000313" key="10">
    <source>
        <dbReference type="EMBL" id="MFC6065241.1"/>
    </source>
</evidence>
<feature type="transmembrane region" description="Helical" evidence="7">
    <location>
        <begin position="53"/>
        <end position="75"/>
    </location>
</feature>
<dbReference type="RefSeq" id="WP_078649580.1">
    <property type="nucleotide sequence ID" value="NZ_JBHSPX010000007.1"/>
</dbReference>
<evidence type="ECO:0000313" key="11">
    <source>
        <dbReference type="Proteomes" id="UP001596139"/>
    </source>
</evidence>
<dbReference type="InterPro" id="IPR035906">
    <property type="entry name" value="MetI-like_sf"/>
</dbReference>